<keyword evidence="2" id="KW-0808">Transferase</keyword>
<dbReference type="GO" id="GO:0016758">
    <property type="term" value="F:hexosyltransferase activity"/>
    <property type="evidence" value="ECO:0007669"/>
    <property type="project" value="UniProtKB-ARBA"/>
</dbReference>
<dbReference type="Pfam" id="PF00535">
    <property type="entry name" value="Glycos_transf_2"/>
    <property type="match status" value="1"/>
</dbReference>
<evidence type="ECO:0000313" key="3">
    <source>
        <dbReference type="Proteomes" id="UP000432727"/>
    </source>
</evidence>
<comment type="caution">
    <text evidence="2">The sequence shown here is derived from an EMBL/GenBank/DDBJ whole genome shotgun (WGS) entry which is preliminary data.</text>
</comment>
<dbReference type="AlphaFoldDB" id="A0A6I4TIV2"/>
<accession>A0A6I4TIV2</accession>
<name>A0A6I4TIV2_9SPHN</name>
<keyword evidence="3" id="KW-1185">Reference proteome</keyword>
<evidence type="ECO:0000259" key="1">
    <source>
        <dbReference type="Pfam" id="PF00535"/>
    </source>
</evidence>
<feature type="domain" description="Glycosyltransferase 2-like" evidence="1">
    <location>
        <begin position="10"/>
        <end position="120"/>
    </location>
</feature>
<organism evidence="2 3">
    <name type="scientific">Qipengyuania aquimaris</name>
    <dbReference type="NCBI Taxonomy" id="255984"/>
    <lineage>
        <taxon>Bacteria</taxon>
        <taxon>Pseudomonadati</taxon>
        <taxon>Pseudomonadota</taxon>
        <taxon>Alphaproteobacteria</taxon>
        <taxon>Sphingomonadales</taxon>
        <taxon>Erythrobacteraceae</taxon>
        <taxon>Qipengyuania</taxon>
    </lineage>
</organism>
<sequence length="319" mass="35078">MQTADKPWLSVILPVHHGEEWVGEALSSIASQADPGIEILVIDTSSDDATRNIVESYADRLNLRFIDAGEANGCTAKTNLGVRHAQARHVSWLCQDDLWLQGRTEAVRSWITQDPDAVLHLAPSAIVDRSGKTLGVWNCPFDEDGLAIAKDGLLEKLLVQNFVAVVSPIVRRDAWLEVGGIDRDLWYTGDWDLWVKLACHGGVRYHEQVTGGFRIHDQSATSIGSVDDKEFESQHLAVIDRYLHELPAESAARVRSMAEASIHVNVALASAAHGDISKLPNAVWAAVKLGPSKLVDYVQYSRILERSLPRVRAKISGSL</sequence>
<dbReference type="PANTHER" id="PTHR22916">
    <property type="entry name" value="GLYCOSYLTRANSFERASE"/>
    <property type="match status" value="1"/>
</dbReference>
<dbReference type="InterPro" id="IPR029044">
    <property type="entry name" value="Nucleotide-diphossugar_trans"/>
</dbReference>
<dbReference type="Gene3D" id="3.90.550.10">
    <property type="entry name" value="Spore Coat Polysaccharide Biosynthesis Protein SpsA, Chain A"/>
    <property type="match status" value="1"/>
</dbReference>
<dbReference type="OrthoDB" id="9813349at2"/>
<dbReference type="Proteomes" id="UP000432727">
    <property type="component" value="Unassembled WGS sequence"/>
</dbReference>
<dbReference type="InterPro" id="IPR001173">
    <property type="entry name" value="Glyco_trans_2-like"/>
</dbReference>
<evidence type="ECO:0000313" key="2">
    <source>
        <dbReference type="EMBL" id="MXO95130.1"/>
    </source>
</evidence>
<dbReference type="PANTHER" id="PTHR22916:SF65">
    <property type="entry name" value="SLR1065 PROTEIN"/>
    <property type="match status" value="1"/>
</dbReference>
<dbReference type="EMBL" id="WTYI01000001">
    <property type="protein sequence ID" value="MXO95130.1"/>
    <property type="molecule type" value="Genomic_DNA"/>
</dbReference>
<gene>
    <name evidence="2" type="ORF">GRI34_01700</name>
</gene>
<protein>
    <submittedName>
        <fullName evidence="2">Glycosyltransferase</fullName>
    </submittedName>
</protein>
<dbReference type="RefSeq" id="WP_160594461.1">
    <property type="nucleotide sequence ID" value="NZ_WTYI01000001.1"/>
</dbReference>
<dbReference type="SUPFAM" id="SSF53448">
    <property type="entry name" value="Nucleotide-diphospho-sugar transferases"/>
    <property type="match status" value="1"/>
</dbReference>
<reference evidence="2 3" key="1">
    <citation type="submission" date="2019-12" db="EMBL/GenBank/DDBJ databases">
        <title>Genomic-based taxomic classification of the family Erythrobacteraceae.</title>
        <authorList>
            <person name="Xu L."/>
        </authorList>
    </citation>
    <scope>NUCLEOTIDE SEQUENCE [LARGE SCALE GENOMIC DNA]</scope>
    <source>
        <strain evidence="2 3">JCM 12189</strain>
    </source>
</reference>
<proteinExistence type="predicted"/>